<sequence>MAKQPNASNGDNQALVTLRARAIGDKAPFGESIDFSLKAGSCVELRGPSGRGKSTIANVLTGIHDASHQRSLLKTLQLHVVCDWNQDIPVRERCGVLFQQTTLLDELTVAGNLAVALKLHEEEIFGTPEARDARIKELLDTVGLNYGKDAHKLPSQLSGGMGRRVCLALQLAQRKRVIVLDEPFTGLDTESAISVARELVRLRKTQGTALLLISHEPHLSKLVHGDDEDDNIVELKAPRPIANGTLGASSHGITKPSLFGTTFLDRFLERLMDYVLYSLPLILMAFAACGLAISMLSADLLQRLDISSKVLDLVDTEVRPLIKMLTGEEASTFQMMGIRFKVNSMLHQTVPPAKATLYAIGLAKLFVLEVGPLLTALLLCGRIGGSYAGKVGTMQATNQNKLLKVLGVDPRWWTLAPAILAASLASPILTIMGTMLALALGGWVGPLYGMNPSGVGDQTYWDDLRDSIFPVLRLASFEECWESNDESGSKTVWELCSSLFAVLRKSLLDPGSLDLRATSLKASTHKDTLIEAVTYPPIYHFLKAEVYIWIVIGVAEWVARFYKPNLTPRGVPSVITLSVVLSGLLVILADWGFSQLLMLRQ</sequence>
<dbReference type="SMART" id="SM00382">
    <property type="entry name" value="AAA"/>
    <property type="match status" value="1"/>
</dbReference>
<dbReference type="InterPro" id="IPR030802">
    <property type="entry name" value="Permease_MalE"/>
</dbReference>
<dbReference type="GO" id="GO:0005524">
    <property type="term" value="F:ATP binding"/>
    <property type="evidence" value="ECO:0007669"/>
    <property type="project" value="UniProtKB-KW"/>
</dbReference>
<feature type="domain" description="ABC transporter" evidence="4">
    <location>
        <begin position="15"/>
        <end position="262"/>
    </location>
</feature>
<feature type="transmembrane region" description="Helical" evidence="3">
    <location>
        <begin position="419"/>
        <end position="444"/>
    </location>
</feature>
<feature type="transmembrane region" description="Helical" evidence="3">
    <location>
        <begin position="274"/>
        <end position="296"/>
    </location>
</feature>
<dbReference type="SUPFAM" id="SSF52540">
    <property type="entry name" value="P-loop containing nucleoside triphosphate hydrolases"/>
    <property type="match status" value="1"/>
</dbReference>
<dbReference type="Pfam" id="PF00005">
    <property type="entry name" value="ABC_tran"/>
    <property type="match status" value="1"/>
</dbReference>
<gene>
    <name evidence="5" type="ORF">PDEL0327_LOCUS622</name>
</gene>
<dbReference type="EMBL" id="HBFG01000808">
    <property type="protein sequence ID" value="CAD8729129.1"/>
    <property type="molecule type" value="Transcribed_RNA"/>
</dbReference>
<protein>
    <recommendedName>
        <fullName evidence="4">ABC transporter domain-containing protein</fullName>
    </recommendedName>
</protein>
<accession>A0A7S0TAU4</accession>
<organism evidence="5">
    <name type="scientific">Pseudo-nitzschia delicatissima</name>
    <dbReference type="NCBI Taxonomy" id="44447"/>
    <lineage>
        <taxon>Eukaryota</taxon>
        <taxon>Sar</taxon>
        <taxon>Stramenopiles</taxon>
        <taxon>Ochrophyta</taxon>
        <taxon>Bacillariophyta</taxon>
        <taxon>Bacillariophyceae</taxon>
        <taxon>Bacillariophycidae</taxon>
        <taxon>Bacillariales</taxon>
        <taxon>Bacillariaceae</taxon>
        <taxon>Pseudo-nitzschia</taxon>
    </lineage>
</organism>
<dbReference type="GO" id="GO:0016887">
    <property type="term" value="F:ATP hydrolysis activity"/>
    <property type="evidence" value="ECO:0007669"/>
    <property type="project" value="InterPro"/>
</dbReference>
<dbReference type="InterPro" id="IPR003593">
    <property type="entry name" value="AAA+_ATPase"/>
</dbReference>
<keyword evidence="3" id="KW-0472">Membrane</keyword>
<evidence type="ECO:0000313" key="5">
    <source>
        <dbReference type="EMBL" id="CAD8729129.1"/>
    </source>
</evidence>
<feature type="transmembrane region" description="Helical" evidence="3">
    <location>
        <begin position="574"/>
        <end position="593"/>
    </location>
</feature>
<keyword evidence="3" id="KW-0812">Transmembrane</keyword>
<dbReference type="InterPro" id="IPR027417">
    <property type="entry name" value="P-loop_NTPase"/>
</dbReference>
<dbReference type="InterPro" id="IPR015854">
    <property type="entry name" value="ABC_transpr_LolD-like"/>
</dbReference>
<dbReference type="AlphaFoldDB" id="A0A7S0TAU4"/>
<evidence type="ECO:0000256" key="3">
    <source>
        <dbReference type="SAM" id="Phobius"/>
    </source>
</evidence>
<dbReference type="GO" id="GO:0043190">
    <property type="term" value="C:ATP-binding cassette (ABC) transporter complex"/>
    <property type="evidence" value="ECO:0007669"/>
    <property type="project" value="InterPro"/>
</dbReference>
<dbReference type="PANTHER" id="PTHR24220">
    <property type="entry name" value="IMPORT ATP-BINDING PROTEIN"/>
    <property type="match status" value="1"/>
</dbReference>
<reference evidence="5" key="1">
    <citation type="submission" date="2021-01" db="EMBL/GenBank/DDBJ databases">
        <authorList>
            <person name="Corre E."/>
            <person name="Pelletier E."/>
            <person name="Niang G."/>
            <person name="Scheremetjew M."/>
            <person name="Finn R."/>
            <person name="Kale V."/>
            <person name="Holt S."/>
            <person name="Cochrane G."/>
            <person name="Meng A."/>
            <person name="Brown T."/>
            <person name="Cohen L."/>
        </authorList>
    </citation>
    <scope>NUCLEOTIDE SEQUENCE</scope>
    <source>
        <strain evidence="5">B596</strain>
    </source>
</reference>
<dbReference type="InterPro" id="IPR003439">
    <property type="entry name" value="ABC_transporter-like_ATP-bd"/>
</dbReference>
<dbReference type="GO" id="GO:0022857">
    <property type="term" value="F:transmembrane transporter activity"/>
    <property type="evidence" value="ECO:0007669"/>
    <property type="project" value="TreeGrafter"/>
</dbReference>
<evidence type="ECO:0000256" key="1">
    <source>
        <dbReference type="ARBA" id="ARBA00022741"/>
    </source>
</evidence>
<evidence type="ECO:0000259" key="4">
    <source>
        <dbReference type="PROSITE" id="PS50893"/>
    </source>
</evidence>
<dbReference type="Pfam" id="PF02405">
    <property type="entry name" value="MlaE"/>
    <property type="match status" value="1"/>
</dbReference>
<name>A0A7S0TAU4_9STRA</name>
<proteinExistence type="predicted"/>
<keyword evidence="1" id="KW-0547">Nucleotide-binding</keyword>
<feature type="transmembrane region" description="Helical" evidence="3">
    <location>
        <begin position="546"/>
        <end position="562"/>
    </location>
</feature>
<evidence type="ECO:0000256" key="2">
    <source>
        <dbReference type="ARBA" id="ARBA00022840"/>
    </source>
</evidence>
<keyword evidence="2" id="KW-0067">ATP-binding</keyword>
<dbReference type="Gene3D" id="3.40.50.300">
    <property type="entry name" value="P-loop containing nucleotide triphosphate hydrolases"/>
    <property type="match status" value="1"/>
</dbReference>
<feature type="transmembrane region" description="Helical" evidence="3">
    <location>
        <begin position="355"/>
        <end position="380"/>
    </location>
</feature>
<keyword evidence="3" id="KW-1133">Transmembrane helix</keyword>
<dbReference type="PROSITE" id="PS50893">
    <property type="entry name" value="ABC_TRANSPORTER_2"/>
    <property type="match status" value="1"/>
</dbReference>